<name>A0AA43RIQ4_9ACTN</name>
<feature type="non-terminal residue" evidence="2">
    <location>
        <position position="442"/>
    </location>
</feature>
<dbReference type="PANTHER" id="PTHR35902">
    <property type="entry name" value="S-LAYER DOMAIN-LIKE PROTEIN-RELATED"/>
    <property type="match status" value="1"/>
</dbReference>
<keyword evidence="3" id="KW-1185">Reference proteome</keyword>
<accession>A0AA43RIQ4</accession>
<evidence type="ECO:0000313" key="2">
    <source>
        <dbReference type="EMBL" id="MDO4842527.1"/>
    </source>
</evidence>
<evidence type="ECO:0000313" key="3">
    <source>
        <dbReference type="Proteomes" id="UP001168575"/>
    </source>
</evidence>
<feature type="region of interest" description="Disordered" evidence="1">
    <location>
        <begin position="198"/>
        <end position="269"/>
    </location>
</feature>
<feature type="compositionally biased region" description="Gly residues" evidence="1">
    <location>
        <begin position="213"/>
        <end position="245"/>
    </location>
</feature>
<proteinExistence type="predicted"/>
<feature type="region of interest" description="Disordered" evidence="1">
    <location>
        <begin position="59"/>
        <end position="89"/>
    </location>
</feature>
<evidence type="ECO:0000256" key="1">
    <source>
        <dbReference type="SAM" id="MobiDB-lite"/>
    </source>
</evidence>
<sequence>MPLFSPIPTTLCTRSERRRQLAAALAGAALAISCASALFVGGTHNALAEGDVPIISEQPGGGEQGGIIVNPFPNNPDPSPAPAPSPAPTLIASRADIPALAPGQQAEVEVTFENTGDTALIQPVTSFSTSSGLVLVGNSSTLALPDIEPHGKQTVKITVAALDGSANAAQSLGVETRFNYVRDGALTQASATDSVPIPCAAATPGTGDNPDQGGAGDGGATLGDGSGDGSGDWGGDGGADWGGSTGAPDYSDGMGGSIQQTTTAGTPDKPVPNVIVSNFSYGDGTGAVAAGSTFPLTFAFTNTSTSLTVENLVVSVDTGDQFTINGGTNTFYSAYLGAGELQQQTLNLKAISGDKAVPGTVTIGFKYEYVENNERKSANTEVKLTVPVFQPDRFELANPVAPDYASVGEEATVTISYVNKGKSAVSNVAVSISGEGIHTETP</sequence>
<reference evidence="2" key="1">
    <citation type="submission" date="2023-07" db="EMBL/GenBank/DDBJ databases">
        <title>Between Cages and Wild: Unraveling the Impact of Captivity on Animal Microbiomes and Antimicrobial Resistance.</title>
        <authorList>
            <person name="Schmartz G.P."/>
            <person name="Rehner J."/>
            <person name="Schuff M.J."/>
            <person name="Becker S.L."/>
            <person name="Kravczyk M."/>
            <person name="Gurevich A."/>
            <person name="Francke R."/>
            <person name="Mueller R."/>
            <person name="Keller V."/>
            <person name="Keller A."/>
        </authorList>
    </citation>
    <scope>NUCLEOTIDE SEQUENCE</scope>
    <source>
        <strain evidence="2">S12M_St_49</strain>
    </source>
</reference>
<evidence type="ECO:0008006" key="4">
    <source>
        <dbReference type="Google" id="ProtNLM"/>
    </source>
</evidence>
<comment type="caution">
    <text evidence="2">The sequence shown here is derived from an EMBL/GenBank/DDBJ whole genome shotgun (WGS) entry which is preliminary data.</text>
</comment>
<organism evidence="2 3">
    <name type="scientific">Phoenicibacter congonensis</name>
    <dbReference type="NCBI Taxonomy" id="1944646"/>
    <lineage>
        <taxon>Bacteria</taxon>
        <taxon>Bacillati</taxon>
        <taxon>Actinomycetota</taxon>
        <taxon>Coriobacteriia</taxon>
        <taxon>Eggerthellales</taxon>
        <taxon>Eggerthellaceae</taxon>
        <taxon>Phoenicibacter</taxon>
    </lineage>
</organism>
<protein>
    <recommendedName>
        <fullName evidence="4">CARDB domain-containing protein</fullName>
    </recommendedName>
</protein>
<dbReference type="Proteomes" id="UP001168575">
    <property type="component" value="Unassembled WGS sequence"/>
</dbReference>
<dbReference type="AlphaFoldDB" id="A0AA43RIQ4"/>
<gene>
    <name evidence="2" type="ORF">Q3982_07630</name>
</gene>
<feature type="compositionally biased region" description="Pro residues" evidence="1">
    <location>
        <begin position="73"/>
        <end position="87"/>
    </location>
</feature>
<dbReference type="PANTHER" id="PTHR35902:SF3">
    <property type="entry name" value="NPCBM-ASSOCIATED, NEW3 DOMAIN OF ALPHA-GALACTOSIDASE"/>
    <property type="match status" value="1"/>
</dbReference>
<dbReference type="EMBL" id="JAUMVS010000203">
    <property type="protein sequence ID" value="MDO4842527.1"/>
    <property type="molecule type" value="Genomic_DNA"/>
</dbReference>